<dbReference type="EMBL" id="CAJVPU010011348">
    <property type="protein sequence ID" value="CAG8613799.1"/>
    <property type="molecule type" value="Genomic_DNA"/>
</dbReference>
<comment type="caution">
    <text evidence="1">The sequence shown here is derived from an EMBL/GenBank/DDBJ whole genome shotgun (WGS) entry which is preliminary data.</text>
</comment>
<evidence type="ECO:0000313" key="2">
    <source>
        <dbReference type="Proteomes" id="UP000789702"/>
    </source>
</evidence>
<reference evidence="1" key="1">
    <citation type="submission" date="2021-06" db="EMBL/GenBank/DDBJ databases">
        <authorList>
            <person name="Kallberg Y."/>
            <person name="Tangrot J."/>
            <person name="Rosling A."/>
        </authorList>
    </citation>
    <scope>NUCLEOTIDE SEQUENCE</scope>
    <source>
        <strain evidence="1">IL203A</strain>
    </source>
</reference>
<sequence>MEGFLANQIISNDSILIQQLFSQSQYNFMKLKYQMTPPPPHEKYKKKGIRKPADSGYKWNFRYIKRYLEQSAVLKDLPLEKLTFVSSSELQSSASAEIPVQQSSSIIITNFVEVLLMLQNILIVNMALVYNASISKSIKYTENSFMISSLYREEGNQIKQE</sequence>
<dbReference type="Proteomes" id="UP000789702">
    <property type="component" value="Unassembled WGS sequence"/>
</dbReference>
<protein>
    <submittedName>
        <fullName evidence="1">15931_t:CDS:1</fullName>
    </submittedName>
</protein>
<accession>A0ACA9MUB0</accession>
<feature type="non-terminal residue" evidence="1">
    <location>
        <position position="161"/>
    </location>
</feature>
<name>A0ACA9MUB0_9GLOM</name>
<gene>
    <name evidence="1" type="ORF">DHETER_LOCUS7740</name>
</gene>
<organism evidence="1 2">
    <name type="scientific">Dentiscutata heterogama</name>
    <dbReference type="NCBI Taxonomy" id="1316150"/>
    <lineage>
        <taxon>Eukaryota</taxon>
        <taxon>Fungi</taxon>
        <taxon>Fungi incertae sedis</taxon>
        <taxon>Mucoromycota</taxon>
        <taxon>Glomeromycotina</taxon>
        <taxon>Glomeromycetes</taxon>
        <taxon>Diversisporales</taxon>
        <taxon>Gigasporaceae</taxon>
        <taxon>Dentiscutata</taxon>
    </lineage>
</organism>
<evidence type="ECO:0000313" key="1">
    <source>
        <dbReference type="EMBL" id="CAG8613799.1"/>
    </source>
</evidence>
<proteinExistence type="predicted"/>
<keyword evidence="2" id="KW-1185">Reference proteome</keyword>